<evidence type="ECO:0000313" key="2">
    <source>
        <dbReference type="Proteomes" id="UP001148312"/>
    </source>
</evidence>
<reference evidence="1" key="2">
    <citation type="journal article" date="2023" name="IMA Fungus">
        <title>Comparative genomic study of the Penicillium genus elucidates a diverse pangenome and 15 lateral gene transfer events.</title>
        <authorList>
            <person name="Petersen C."/>
            <person name="Sorensen T."/>
            <person name="Nielsen M.R."/>
            <person name="Sondergaard T.E."/>
            <person name="Sorensen J.L."/>
            <person name="Fitzpatrick D.A."/>
            <person name="Frisvad J.C."/>
            <person name="Nielsen K.L."/>
        </authorList>
    </citation>
    <scope>NUCLEOTIDE SEQUENCE</scope>
    <source>
        <strain evidence="1">IBT 30728</strain>
    </source>
</reference>
<organism evidence="1 2">
    <name type="scientific">Penicillium diatomitis</name>
    <dbReference type="NCBI Taxonomy" id="2819901"/>
    <lineage>
        <taxon>Eukaryota</taxon>
        <taxon>Fungi</taxon>
        <taxon>Dikarya</taxon>
        <taxon>Ascomycota</taxon>
        <taxon>Pezizomycotina</taxon>
        <taxon>Eurotiomycetes</taxon>
        <taxon>Eurotiomycetidae</taxon>
        <taxon>Eurotiales</taxon>
        <taxon>Aspergillaceae</taxon>
        <taxon>Penicillium</taxon>
    </lineage>
</organism>
<accession>A0A9W9WQH0</accession>
<dbReference type="AlphaFoldDB" id="A0A9W9WQH0"/>
<sequence>MRCPGPLCRHEGQYYWQDQEGKWHHRLKTHYLKALVKYLEQGGVLETHDDIPNSVRAQLYAEENQRLDKKRKLRRNSTTGSVCHPININVLPAGSSQQSIQPPANDTMSTGPGCTESIIIDGLLDIAQQSRASNETFRENINKARDVTLENCLDLMQIYEDQDPGFFVKHGVKIGAARRFSPYHDDFISHPEDPATWENNSHYAPTPGYCGSPNATQFNYSPSPSVVLEDQSRSDTLRLLQLSEWEEGRDPPTCIHYRIEWRFTVNNREVLKDTEEDLVLAPSAFWQLFLEKKLEKVLRRKIARHRQVRADDTAIVVSVNDRTQRNLTKRFDDTDIIWTAIEKQLRMWSGLFSRGKELTLKISFNYVDDRHSPPAAGRNGEKRGKASVTKRMLDERAAQIDAEQDASGERPVWRSVYNLMRCASSTCPLGPYCWVDPMGKKHYQLKTHHLKRLVTHVEKGGVLDGHKDVPETVCEELYMEEQQRQEKNTRKGGHVTGNGAPYPAININVLPSQSSTSAAAQVSADFQSMQSLGPLEIPGPRDEAVKEHGEWQVSNVTDDTLKAAFREICDMMIDNGHDLEQVYKDQDPAFFIGKGIKIGIARRFVEDIRRWVENVKKAIPIYEII</sequence>
<comment type="caution">
    <text evidence="1">The sequence shown here is derived from an EMBL/GenBank/DDBJ whole genome shotgun (WGS) entry which is preliminary data.</text>
</comment>
<proteinExistence type="predicted"/>
<reference evidence="1" key="1">
    <citation type="submission" date="2022-12" db="EMBL/GenBank/DDBJ databases">
        <authorList>
            <person name="Petersen C."/>
        </authorList>
    </citation>
    <scope>NUCLEOTIDE SEQUENCE</scope>
    <source>
        <strain evidence="1">IBT 30728</strain>
    </source>
</reference>
<dbReference type="Proteomes" id="UP001148312">
    <property type="component" value="Unassembled WGS sequence"/>
</dbReference>
<gene>
    <name evidence="1" type="ORF">N7539_008763</name>
</gene>
<keyword evidence="2" id="KW-1185">Reference proteome</keyword>
<evidence type="ECO:0000313" key="1">
    <source>
        <dbReference type="EMBL" id="KAJ5471820.1"/>
    </source>
</evidence>
<dbReference type="RefSeq" id="XP_056786366.1">
    <property type="nucleotide sequence ID" value="XM_056938358.1"/>
</dbReference>
<protein>
    <submittedName>
        <fullName evidence="1">Uncharacterized protein</fullName>
    </submittedName>
</protein>
<name>A0A9W9WQH0_9EURO</name>
<dbReference type="GeneID" id="81628608"/>
<dbReference type="EMBL" id="JAPWDQ010000014">
    <property type="protein sequence ID" value="KAJ5471820.1"/>
    <property type="molecule type" value="Genomic_DNA"/>
</dbReference>